<organism evidence="1 2">
    <name type="scientific">Duganella vulcania</name>
    <dbReference type="NCBI Taxonomy" id="2692166"/>
    <lineage>
        <taxon>Bacteria</taxon>
        <taxon>Pseudomonadati</taxon>
        <taxon>Pseudomonadota</taxon>
        <taxon>Betaproteobacteria</taxon>
        <taxon>Burkholderiales</taxon>
        <taxon>Oxalobacteraceae</taxon>
        <taxon>Telluria group</taxon>
        <taxon>Duganella</taxon>
    </lineage>
</organism>
<evidence type="ECO:0000313" key="1">
    <source>
        <dbReference type="EMBL" id="MYN17802.1"/>
    </source>
</evidence>
<proteinExistence type="predicted"/>
<dbReference type="Proteomes" id="UP000484875">
    <property type="component" value="Unassembled WGS sequence"/>
</dbReference>
<name>A0A845HEV1_9BURK</name>
<evidence type="ECO:0008006" key="3">
    <source>
        <dbReference type="Google" id="ProtNLM"/>
    </source>
</evidence>
<dbReference type="AlphaFoldDB" id="A0A845HEV1"/>
<gene>
    <name evidence="1" type="ORF">GTP81_13650</name>
</gene>
<dbReference type="EMBL" id="WWCV01000021">
    <property type="protein sequence ID" value="MYN17802.1"/>
    <property type="molecule type" value="Genomic_DNA"/>
</dbReference>
<evidence type="ECO:0000313" key="2">
    <source>
        <dbReference type="Proteomes" id="UP000484875"/>
    </source>
</evidence>
<dbReference type="RefSeq" id="WP_161090396.1">
    <property type="nucleotide sequence ID" value="NZ_WWCV01000021.1"/>
</dbReference>
<accession>A0A845HEV1</accession>
<reference evidence="1 2" key="1">
    <citation type="submission" date="2019-12" db="EMBL/GenBank/DDBJ databases">
        <title>Novel species isolated from a subtropical stream in China.</title>
        <authorList>
            <person name="Lu H."/>
        </authorList>
    </citation>
    <scope>NUCLEOTIDE SEQUENCE [LARGE SCALE GENOMIC DNA]</scope>
    <source>
        <strain evidence="1 2">FT107W</strain>
    </source>
</reference>
<keyword evidence="2" id="KW-1185">Reference proteome</keyword>
<protein>
    <recommendedName>
        <fullName evidence="3">HEAT repeat domain-containing protein</fullName>
    </recommendedName>
</protein>
<sequence>MDDEESFSIALIALKSRDAKIRNQAAIDLMDSCSPMAVAPLVAAIEEVENRGARGTLIYALSGFDCSSRFAQIFRWATEGGFEASCGAISILREQNLKPSKEERAECLVLLSQLRSQTECDDDLIDELSSFIE</sequence>
<comment type="caution">
    <text evidence="1">The sequence shown here is derived from an EMBL/GenBank/DDBJ whole genome shotgun (WGS) entry which is preliminary data.</text>
</comment>